<feature type="transmembrane region" description="Helical" evidence="1">
    <location>
        <begin position="12"/>
        <end position="31"/>
    </location>
</feature>
<evidence type="ECO:0000313" key="2">
    <source>
        <dbReference type="EMBL" id="SDY84246.1"/>
    </source>
</evidence>
<evidence type="ECO:0008006" key="4">
    <source>
        <dbReference type="Google" id="ProtNLM"/>
    </source>
</evidence>
<name>A0A1H3N5V6_9BACT</name>
<sequence length="94" mass="10445">MKYSNNNGKSLGTIITLGLLGAAVGVMLIPYKKNKIRERVIVGAQDLANFVSDILKEKADDLLSTTESVIEKSKTNFNQFTHEVNDKLEQGKYK</sequence>
<reference evidence="2 3" key="1">
    <citation type="submission" date="2016-10" db="EMBL/GenBank/DDBJ databases">
        <authorList>
            <person name="Varghese N."/>
            <person name="Submissions S."/>
        </authorList>
    </citation>
    <scope>NUCLEOTIDE SEQUENCE [LARGE SCALE GENOMIC DNA]</scope>
    <source>
        <strain evidence="2 3">DSM 17997</strain>
    </source>
</reference>
<keyword evidence="1" id="KW-0812">Transmembrane</keyword>
<accession>A0A1H3N5V6</accession>
<organism evidence="2 3">
    <name type="scientific">Rhodonellum ikkaensis</name>
    <dbReference type="NCBI Taxonomy" id="336829"/>
    <lineage>
        <taxon>Bacteria</taxon>
        <taxon>Pseudomonadati</taxon>
        <taxon>Bacteroidota</taxon>
        <taxon>Cytophagia</taxon>
        <taxon>Cytophagales</taxon>
        <taxon>Cytophagaceae</taxon>
        <taxon>Rhodonellum</taxon>
    </lineage>
</organism>
<keyword evidence="1" id="KW-1133">Transmembrane helix</keyword>
<evidence type="ECO:0000256" key="1">
    <source>
        <dbReference type="SAM" id="Phobius"/>
    </source>
</evidence>
<keyword evidence="3" id="KW-1185">Reference proteome</keyword>
<dbReference type="RefSeq" id="WP_019597049.1">
    <property type="nucleotide sequence ID" value="NZ_FNQC01000003.1"/>
</dbReference>
<dbReference type="EMBL" id="FNQC01000003">
    <property type="protein sequence ID" value="SDY84246.1"/>
    <property type="molecule type" value="Genomic_DNA"/>
</dbReference>
<comment type="caution">
    <text evidence="2">The sequence shown here is derived from an EMBL/GenBank/DDBJ whole genome shotgun (WGS) entry which is preliminary data.</text>
</comment>
<gene>
    <name evidence="2" type="ORF">SAMN05444412_103109</name>
</gene>
<evidence type="ECO:0000313" key="3">
    <source>
        <dbReference type="Proteomes" id="UP000199663"/>
    </source>
</evidence>
<keyword evidence="1" id="KW-0472">Membrane</keyword>
<proteinExistence type="predicted"/>
<dbReference type="Proteomes" id="UP000199663">
    <property type="component" value="Unassembled WGS sequence"/>
</dbReference>
<protein>
    <recommendedName>
        <fullName evidence="4">Gas vesicle protein</fullName>
    </recommendedName>
</protein>